<feature type="region of interest" description="Disordered" evidence="1">
    <location>
        <begin position="512"/>
        <end position="857"/>
    </location>
</feature>
<dbReference type="GO" id="GO:0000278">
    <property type="term" value="P:mitotic cell cycle"/>
    <property type="evidence" value="ECO:0007669"/>
    <property type="project" value="TreeGrafter"/>
</dbReference>
<dbReference type="VEuPathDB" id="FungiDB:ATEG_05285"/>
<feature type="compositionally biased region" description="Basic and acidic residues" evidence="1">
    <location>
        <begin position="580"/>
        <end position="589"/>
    </location>
</feature>
<feature type="compositionally biased region" description="Polar residues" evidence="1">
    <location>
        <begin position="478"/>
        <end position="493"/>
    </location>
</feature>
<sequence length="1338" mass="145076">MARAAVIPATSPPKRGARTTKRTTAKTTTTASRSATSGVTKPAPRTRTATASTVASQAKRGVRSISKPTNDDNTDNETDDEIGVIEQQKPKTTISKPRGRPPTKTASTSTSRGRKVTATAAAADTDDSEEDELAQAEEAPKKQAGRPKKQIPKEEEAPKSESAPRPRGRPKGSTNKTTKAATAEKESSSRTRARAGTDVNSAGGPKEVFITTNSTMMKSNLLRGPAKKKKVTFQDLSDSEDMLEPSPPAGRKRATAPGRQTGLAAKPARKTTTTSARGRKPAATKKTASKPLSPKKATQVPKSLSSYVSSDGEDDELSGAKSPIKLVVHSPQKHGSETTGLSSPVKKINFTTAQSPKNVDENGEPVSRPRRSIDFNDTAFMSSPARRPTPSPFNYTIRETPRRAGIAFRDDTKPTAQPNFTPMQESPLKLSPKKANLGTPRLGGLSVPDDQPLSQPNFTPGKYSPLKSSPKKGLFGSSLISQALPQESSTPFKSRSLLMSPAKKIASPFKSSIFGKTCPLPESPQSAQNGQELDATNVEPAHETPLRGAEQDEEIEANDDTNVQNAIDRDPEDVEADYPSGDKGHEHDLIVTADMGADQPPPDLQDDQPEHLEEAGTEEDMAPIDEPEPASTDHDDISHDEPETELGNKEGSGFKELELIEQLDNKEEGDLQEPMDVVEEKTTPLEHDANGEDAEKVAEPEGHFEMTEGIDELPADWTSDNGEEDQEHDEAMTDIQAAPVVQEHAEPFQDESSPISDEKEPNDLGNSPDFEANTPPASPLSQDMTEGLEDPFTDGYLANETRVIAQEVEDDEETAPAVDGGCDDKRTREDRSTNSATNDEESLLMFDATDHGSSQPQALTPYEIDERRDSIASQKLQHYLPSAPSPPKTTEFPGFPEYRDPEDHMESIMEDTVSVAESTTELSIHTEKEPTSLKESQLPQRPERRRSSGPRFTLLAEQLSGWKASSPEKSEKARPRKRGVFSLAGNFKRPSDAFSITSDVAYPALSLEEPLLPIDSQEVQVKDEGPTIFEDQHAEPGTIEDDIQENSELTRQPLFEIFSDAQADASEGGMEHTPAASSKGNSPACSPPSAHEPTLEEEKENQNSLLPAPATPAKNISNQMTFHTVSKVPLKPEGQISPLKMPRKRGRSLSMASPLRSSPRIRNIIASREQNPSAAPSPRPQRVATPQLKSPNISRVRRSISRHSGVTKAASRSPSSSKTPGRNISACEQVLRGAVVYVDVHTTEGEDASGIFVELLSQMGARCVKNWAWNPRASLCPQDEQEPKDGRVGITHVVYKDGGVRTLEKVRQAGGVVKCVGVGWVLEYVILLQRLPKHTNVV</sequence>
<dbReference type="InterPro" id="IPR017956">
    <property type="entry name" value="AT_hook_DNA-bd_motif"/>
</dbReference>
<dbReference type="GO" id="GO:0003677">
    <property type="term" value="F:DNA binding"/>
    <property type="evidence" value="ECO:0007669"/>
    <property type="project" value="InterPro"/>
</dbReference>
<organism evidence="2 3">
    <name type="scientific">Aspergillus terreus (strain NIH 2624 / FGSC A1156)</name>
    <dbReference type="NCBI Taxonomy" id="341663"/>
    <lineage>
        <taxon>Eukaryota</taxon>
        <taxon>Fungi</taxon>
        <taxon>Dikarya</taxon>
        <taxon>Ascomycota</taxon>
        <taxon>Pezizomycotina</taxon>
        <taxon>Eurotiomycetes</taxon>
        <taxon>Eurotiomycetidae</taxon>
        <taxon>Eurotiales</taxon>
        <taxon>Aspergillaceae</taxon>
        <taxon>Aspergillus</taxon>
        <taxon>Aspergillus subgen. Circumdati</taxon>
    </lineage>
</organism>
<evidence type="ECO:0000313" key="3">
    <source>
        <dbReference type="Proteomes" id="UP000007963"/>
    </source>
</evidence>
<dbReference type="SMART" id="SM00384">
    <property type="entry name" value="AT_hook"/>
    <property type="match status" value="4"/>
</dbReference>
<gene>
    <name evidence="2" type="ORF">ATEG_05285</name>
</gene>
<feature type="compositionally biased region" description="Polar residues" evidence="1">
    <location>
        <begin position="1075"/>
        <end position="1084"/>
    </location>
</feature>
<name>Q0CLZ9_ASPTN</name>
<feature type="region of interest" description="Disordered" evidence="1">
    <location>
        <begin position="1024"/>
        <end position="1224"/>
    </location>
</feature>
<feature type="compositionally biased region" description="Basic and acidic residues" evidence="1">
    <location>
        <begin position="151"/>
        <end position="164"/>
    </location>
</feature>
<dbReference type="PANTHER" id="PTHR14625:SF3">
    <property type="entry name" value="MICROCEPHALIN"/>
    <property type="match status" value="1"/>
</dbReference>
<reference evidence="3" key="1">
    <citation type="submission" date="2005-09" db="EMBL/GenBank/DDBJ databases">
        <title>Annotation of the Aspergillus terreus NIH2624 genome.</title>
        <authorList>
            <person name="Birren B.W."/>
            <person name="Lander E.S."/>
            <person name="Galagan J.E."/>
            <person name="Nusbaum C."/>
            <person name="Devon K."/>
            <person name="Henn M."/>
            <person name="Ma L.-J."/>
            <person name="Jaffe D.B."/>
            <person name="Butler J."/>
            <person name="Alvarez P."/>
            <person name="Gnerre S."/>
            <person name="Grabherr M."/>
            <person name="Kleber M."/>
            <person name="Mauceli E.W."/>
            <person name="Brockman W."/>
            <person name="Rounsley S."/>
            <person name="Young S.K."/>
            <person name="LaButti K."/>
            <person name="Pushparaj V."/>
            <person name="DeCaprio D."/>
            <person name="Crawford M."/>
            <person name="Koehrsen M."/>
            <person name="Engels R."/>
            <person name="Montgomery P."/>
            <person name="Pearson M."/>
            <person name="Howarth C."/>
            <person name="Larson L."/>
            <person name="Luoma S."/>
            <person name="White J."/>
            <person name="Alvarado L."/>
            <person name="Kodira C.D."/>
            <person name="Zeng Q."/>
            <person name="Oleary S."/>
            <person name="Yandava C."/>
            <person name="Denning D.W."/>
            <person name="Nierman W.C."/>
            <person name="Milne T."/>
            <person name="Madden K."/>
        </authorList>
    </citation>
    <scope>NUCLEOTIDE SEQUENCE [LARGE SCALE GENOMIC DNA]</scope>
    <source>
        <strain evidence="3">NIH 2624 / FGSC A1156</strain>
    </source>
</reference>
<proteinExistence type="predicted"/>
<feature type="compositionally biased region" description="Polar residues" evidence="1">
    <location>
        <begin position="300"/>
        <end position="309"/>
    </location>
</feature>
<accession>Q0CLZ9</accession>
<protein>
    <recommendedName>
        <fullName evidence="4">BRCT domain-containing protein</fullName>
    </recommendedName>
</protein>
<dbReference type="STRING" id="341663.Q0CLZ9"/>
<feature type="compositionally biased region" description="Acidic residues" evidence="1">
    <location>
        <begin position="615"/>
        <end position="628"/>
    </location>
</feature>
<dbReference type="eggNOG" id="ENOG502S7AG">
    <property type="taxonomic scope" value="Eukaryota"/>
</dbReference>
<feature type="compositionally biased region" description="Basic and acidic residues" evidence="1">
    <location>
        <begin position="678"/>
        <end position="706"/>
    </location>
</feature>
<dbReference type="PANTHER" id="PTHR14625">
    <property type="entry name" value="MICROCEPHALIN"/>
    <property type="match status" value="1"/>
</dbReference>
<feature type="compositionally biased region" description="Polar residues" evidence="1">
    <location>
        <begin position="1114"/>
        <end position="1124"/>
    </location>
</feature>
<evidence type="ECO:0000256" key="1">
    <source>
        <dbReference type="SAM" id="MobiDB-lite"/>
    </source>
</evidence>
<dbReference type="OrthoDB" id="2384350at2759"/>
<dbReference type="GeneID" id="4321026"/>
<dbReference type="SUPFAM" id="SSF52113">
    <property type="entry name" value="BRCT domain"/>
    <property type="match status" value="1"/>
</dbReference>
<feature type="compositionally biased region" description="Basic residues" evidence="1">
    <location>
        <begin position="15"/>
        <end position="24"/>
    </location>
</feature>
<dbReference type="RefSeq" id="XP_001214463.1">
    <property type="nucleotide sequence ID" value="XM_001214463.1"/>
</dbReference>
<feature type="compositionally biased region" description="Acidic residues" evidence="1">
    <location>
        <begin position="72"/>
        <end position="83"/>
    </location>
</feature>
<feature type="region of interest" description="Disordered" evidence="1">
    <location>
        <begin position="879"/>
        <end position="977"/>
    </location>
</feature>
<feature type="compositionally biased region" description="Polar residues" evidence="1">
    <location>
        <begin position="1210"/>
        <end position="1222"/>
    </location>
</feature>
<feature type="compositionally biased region" description="Low complexity" evidence="1">
    <location>
        <begin position="25"/>
        <end position="59"/>
    </location>
</feature>
<feature type="compositionally biased region" description="Basic and acidic residues" evidence="1">
    <location>
        <begin position="631"/>
        <end position="669"/>
    </location>
</feature>
<feature type="compositionally biased region" description="Basic and acidic residues" evidence="1">
    <location>
        <begin position="822"/>
        <end position="832"/>
    </location>
</feature>
<feature type="compositionally biased region" description="Polar residues" evidence="1">
    <location>
        <begin position="414"/>
        <end position="424"/>
    </location>
</feature>
<dbReference type="Proteomes" id="UP000007963">
    <property type="component" value="Unassembled WGS sequence"/>
</dbReference>
<dbReference type="OMA" id="FTPGHNS"/>
<dbReference type="InterPro" id="IPR036420">
    <property type="entry name" value="BRCT_dom_sf"/>
</dbReference>
<dbReference type="Gene3D" id="3.40.50.10190">
    <property type="entry name" value="BRCT domain"/>
    <property type="match status" value="1"/>
</dbReference>
<feature type="compositionally biased region" description="Basic and acidic residues" evidence="1">
    <location>
        <begin position="897"/>
        <end position="907"/>
    </location>
</feature>
<dbReference type="HOGENOM" id="CLU_246536_0_0_1"/>
<dbReference type="InterPro" id="IPR022047">
    <property type="entry name" value="Microcephalin-like"/>
</dbReference>
<feature type="compositionally biased region" description="Acidic residues" evidence="1">
    <location>
        <begin position="124"/>
        <end position="135"/>
    </location>
</feature>
<feature type="region of interest" description="Disordered" evidence="1">
    <location>
        <begin position="1"/>
        <end position="495"/>
    </location>
</feature>
<evidence type="ECO:0008006" key="4">
    <source>
        <dbReference type="Google" id="ProtNLM"/>
    </source>
</evidence>
<dbReference type="EMBL" id="CH476600">
    <property type="protein sequence ID" value="EAU34354.1"/>
    <property type="molecule type" value="Genomic_DNA"/>
</dbReference>
<feature type="compositionally biased region" description="Basic and acidic residues" evidence="1">
    <location>
        <begin position="1024"/>
        <end position="1034"/>
    </location>
</feature>
<evidence type="ECO:0000313" key="2">
    <source>
        <dbReference type="EMBL" id="EAU34354.1"/>
    </source>
</evidence>